<protein>
    <submittedName>
        <fullName evidence="1">Putative secreted protein</fullName>
    </submittedName>
</protein>
<reference evidence="1" key="1">
    <citation type="submission" date="2018-01" db="EMBL/GenBank/DDBJ databases">
        <title>An insight into the sialome of Amazonian anophelines.</title>
        <authorList>
            <person name="Ribeiro J.M."/>
            <person name="Scarpassa V."/>
            <person name="Calvo E."/>
        </authorList>
    </citation>
    <scope>NUCLEOTIDE SEQUENCE</scope>
</reference>
<sequence length="90" mass="10766">MLLLLLLLLHLFLLLLDLYFWRKWPRRFEGLLLPSFRFVSRSSLPSRSSSNGMEKPTIERASERFEVMEIAIGRTFHRCFRGSLLFGYER</sequence>
<organism evidence="1">
    <name type="scientific">Anopheles darlingi</name>
    <name type="common">Mosquito</name>
    <dbReference type="NCBI Taxonomy" id="43151"/>
    <lineage>
        <taxon>Eukaryota</taxon>
        <taxon>Metazoa</taxon>
        <taxon>Ecdysozoa</taxon>
        <taxon>Arthropoda</taxon>
        <taxon>Hexapoda</taxon>
        <taxon>Insecta</taxon>
        <taxon>Pterygota</taxon>
        <taxon>Neoptera</taxon>
        <taxon>Endopterygota</taxon>
        <taxon>Diptera</taxon>
        <taxon>Nematocera</taxon>
        <taxon>Culicoidea</taxon>
        <taxon>Culicidae</taxon>
        <taxon>Anophelinae</taxon>
        <taxon>Anopheles</taxon>
    </lineage>
</organism>
<accession>A0A2M4DFV6</accession>
<proteinExistence type="predicted"/>
<evidence type="ECO:0000313" key="1">
    <source>
        <dbReference type="EMBL" id="MBW76396.1"/>
    </source>
</evidence>
<dbReference type="AlphaFoldDB" id="A0A2M4DFV6"/>
<name>A0A2M4DFV6_ANODA</name>
<dbReference type="EMBL" id="GGFL01012218">
    <property type="protein sequence ID" value="MBW76396.1"/>
    <property type="molecule type" value="Transcribed_RNA"/>
</dbReference>